<accession>A0A0C3BQ27</accession>
<reference evidence="2" key="2">
    <citation type="submission" date="2015-01" db="EMBL/GenBank/DDBJ databases">
        <title>Evolutionary Origins and Diversification of the Mycorrhizal Mutualists.</title>
        <authorList>
            <consortium name="DOE Joint Genome Institute"/>
            <consortium name="Mycorrhizal Genomics Consortium"/>
            <person name="Kohler A."/>
            <person name="Kuo A."/>
            <person name="Nagy L.G."/>
            <person name="Floudas D."/>
            <person name="Copeland A."/>
            <person name="Barry K.W."/>
            <person name="Cichocki N."/>
            <person name="Veneault-Fourrey C."/>
            <person name="LaButti K."/>
            <person name="Lindquist E.A."/>
            <person name="Lipzen A."/>
            <person name="Lundell T."/>
            <person name="Morin E."/>
            <person name="Murat C."/>
            <person name="Riley R."/>
            <person name="Ohm R."/>
            <person name="Sun H."/>
            <person name="Tunlid A."/>
            <person name="Henrissat B."/>
            <person name="Grigoriev I.V."/>
            <person name="Hibbett D.S."/>
            <person name="Martin F."/>
        </authorList>
    </citation>
    <scope>NUCLEOTIDE SEQUENCE [LARGE SCALE GENOMIC DNA]</scope>
    <source>
        <strain evidence="2">MAFF 305830</strain>
    </source>
</reference>
<proteinExistence type="predicted"/>
<dbReference type="Proteomes" id="UP000054097">
    <property type="component" value="Unassembled WGS sequence"/>
</dbReference>
<dbReference type="AlphaFoldDB" id="A0A0C3BQ27"/>
<reference evidence="1 2" key="1">
    <citation type="submission" date="2014-04" db="EMBL/GenBank/DDBJ databases">
        <authorList>
            <consortium name="DOE Joint Genome Institute"/>
            <person name="Kuo A."/>
            <person name="Zuccaro A."/>
            <person name="Kohler A."/>
            <person name="Nagy L.G."/>
            <person name="Floudas D."/>
            <person name="Copeland A."/>
            <person name="Barry K.W."/>
            <person name="Cichocki N."/>
            <person name="Veneault-Fourrey C."/>
            <person name="LaButti K."/>
            <person name="Lindquist E.A."/>
            <person name="Lipzen A."/>
            <person name="Lundell T."/>
            <person name="Morin E."/>
            <person name="Murat C."/>
            <person name="Sun H."/>
            <person name="Tunlid A."/>
            <person name="Henrissat B."/>
            <person name="Grigoriev I.V."/>
            <person name="Hibbett D.S."/>
            <person name="Martin F."/>
            <person name="Nordberg H.P."/>
            <person name="Cantor M.N."/>
            <person name="Hua S.X."/>
        </authorList>
    </citation>
    <scope>NUCLEOTIDE SEQUENCE [LARGE SCALE GENOMIC DNA]</scope>
    <source>
        <strain evidence="1 2">MAFF 305830</strain>
    </source>
</reference>
<organism evidence="1 2">
    <name type="scientific">Serendipita vermifera MAFF 305830</name>
    <dbReference type="NCBI Taxonomy" id="933852"/>
    <lineage>
        <taxon>Eukaryota</taxon>
        <taxon>Fungi</taxon>
        <taxon>Dikarya</taxon>
        <taxon>Basidiomycota</taxon>
        <taxon>Agaricomycotina</taxon>
        <taxon>Agaricomycetes</taxon>
        <taxon>Sebacinales</taxon>
        <taxon>Serendipitaceae</taxon>
        <taxon>Serendipita</taxon>
    </lineage>
</organism>
<name>A0A0C3BQ27_SERVB</name>
<dbReference type="OrthoDB" id="2285229at2759"/>
<sequence length="369" mass="41635">MQYSKNGLRNFNTTKTKAICCISKRAAYKSTVAKTSSSGLRPAPTVEQVKELEHIGRQLVDATVARRKKHTLKTWEKATLDEKRNILDKEMQELARPNKPKSQERLDFESLEGTSDYTSITPVIPTIDDSNRPRPGAFVELRRNTVVVHGVVLNEQLQGNAVKVNVITQKGEIWSNNPDDIMVSIPDFTPEHILEQISASDDAVEAQDAMARLKVIKQLDVFEQQITIMTNYYSPIVSKLYDKVRSQNPTQWVRLSLHKILTSHPPPPGRGDETTAAIALHKLLIQDPLYFVATEVHRSSLEFSARPLAEVENIKRVTQWIRGNSAEITDFIRKAKTIITLSRDIRDKAPQGPPTSLHYWRGIPSSGGW</sequence>
<dbReference type="HOGENOM" id="CLU_750406_0_0_1"/>
<keyword evidence="2" id="KW-1185">Reference proteome</keyword>
<protein>
    <submittedName>
        <fullName evidence="1">Uncharacterized protein</fullName>
    </submittedName>
</protein>
<evidence type="ECO:0000313" key="2">
    <source>
        <dbReference type="Proteomes" id="UP000054097"/>
    </source>
</evidence>
<evidence type="ECO:0000313" key="1">
    <source>
        <dbReference type="EMBL" id="KIM34179.1"/>
    </source>
</evidence>
<dbReference type="EMBL" id="KN824277">
    <property type="protein sequence ID" value="KIM34179.1"/>
    <property type="molecule type" value="Genomic_DNA"/>
</dbReference>
<dbReference type="STRING" id="933852.A0A0C3BQ27"/>
<gene>
    <name evidence="1" type="ORF">M408DRAFT_19125</name>
</gene>